<accession>A0ABV0VH17</accession>
<dbReference type="EMBL" id="JAHRIQ010107347">
    <property type="protein sequence ID" value="MEQ2256549.1"/>
    <property type="molecule type" value="Genomic_DNA"/>
</dbReference>
<evidence type="ECO:0000313" key="2">
    <source>
        <dbReference type="Proteomes" id="UP001482620"/>
    </source>
</evidence>
<name>A0ABV0VH17_9TELE</name>
<proteinExistence type="predicted"/>
<reference evidence="1 2" key="1">
    <citation type="submission" date="2021-06" db="EMBL/GenBank/DDBJ databases">
        <authorList>
            <person name="Palmer J.M."/>
        </authorList>
    </citation>
    <scope>NUCLEOTIDE SEQUENCE [LARGE SCALE GENOMIC DNA]</scope>
    <source>
        <strain evidence="2">if_2019</strain>
        <tissue evidence="1">Muscle</tissue>
    </source>
</reference>
<gene>
    <name evidence="1" type="ORF">ILYODFUR_025312</name>
</gene>
<organism evidence="1 2">
    <name type="scientific">Ilyodon furcidens</name>
    <name type="common">goldbreast splitfin</name>
    <dbReference type="NCBI Taxonomy" id="33524"/>
    <lineage>
        <taxon>Eukaryota</taxon>
        <taxon>Metazoa</taxon>
        <taxon>Chordata</taxon>
        <taxon>Craniata</taxon>
        <taxon>Vertebrata</taxon>
        <taxon>Euteleostomi</taxon>
        <taxon>Actinopterygii</taxon>
        <taxon>Neopterygii</taxon>
        <taxon>Teleostei</taxon>
        <taxon>Neoteleostei</taxon>
        <taxon>Acanthomorphata</taxon>
        <taxon>Ovalentaria</taxon>
        <taxon>Atherinomorphae</taxon>
        <taxon>Cyprinodontiformes</taxon>
        <taxon>Goodeidae</taxon>
        <taxon>Ilyodon</taxon>
    </lineage>
</organism>
<keyword evidence="2" id="KW-1185">Reference proteome</keyword>
<comment type="caution">
    <text evidence="1">The sequence shown here is derived from an EMBL/GenBank/DDBJ whole genome shotgun (WGS) entry which is preliminary data.</text>
</comment>
<sequence length="81" mass="9464">MKLLKQPGILNTSEPQADRLHSTLLWLCCSGDADWYVNGSSNMRTTKTFNKLRKNREPSVTFQPEWHPFLYQSSLWELHPS</sequence>
<evidence type="ECO:0000313" key="1">
    <source>
        <dbReference type="EMBL" id="MEQ2256549.1"/>
    </source>
</evidence>
<dbReference type="Proteomes" id="UP001482620">
    <property type="component" value="Unassembled WGS sequence"/>
</dbReference>
<protein>
    <submittedName>
        <fullName evidence="1">Uncharacterized protein</fullName>
    </submittedName>
</protein>